<keyword evidence="1" id="KW-0175">Coiled coil</keyword>
<dbReference type="EMBL" id="JASCZI010182334">
    <property type="protein sequence ID" value="MED6187673.1"/>
    <property type="molecule type" value="Genomic_DNA"/>
</dbReference>
<proteinExistence type="predicted"/>
<organism evidence="2 3">
    <name type="scientific">Stylosanthes scabra</name>
    <dbReference type="NCBI Taxonomy" id="79078"/>
    <lineage>
        <taxon>Eukaryota</taxon>
        <taxon>Viridiplantae</taxon>
        <taxon>Streptophyta</taxon>
        <taxon>Embryophyta</taxon>
        <taxon>Tracheophyta</taxon>
        <taxon>Spermatophyta</taxon>
        <taxon>Magnoliopsida</taxon>
        <taxon>eudicotyledons</taxon>
        <taxon>Gunneridae</taxon>
        <taxon>Pentapetalae</taxon>
        <taxon>rosids</taxon>
        <taxon>fabids</taxon>
        <taxon>Fabales</taxon>
        <taxon>Fabaceae</taxon>
        <taxon>Papilionoideae</taxon>
        <taxon>50 kb inversion clade</taxon>
        <taxon>dalbergioids sensu lato</taxon>
        <taxon>Dalbergieae</taxon>
        <taxon>Pterocarpus clade</taxon>
        <taxon>Stylosanthes</taxon>
    </lineage>
</organism>
<name>A0ABU6WU26_9FABA</name>
<accession>A0ABU6WU26</accession>
<reference evidence="2 3" key="1">
    <citation type="journal article" date="2023" name="Plants (Basel)">
        <title>Bridging the Gap: Combining Genomics and Transcriptomics Approaches to Understand Stylosanthes scabra, an Orphan Legume from the Brazilian Caatinga.</title>
        <authorList>
            <person name="Ferreira-Neto J.R.C."/>
            <person name="da Silva M.D."/>
            <person name="Binneck E."/>
            <person name="de Melo N.F."/>
            <person name="da Silva R.H."/>
            <person name="de Melo A.L.T.M."/>
            <person name="Pandolfi V."/>
            <person name="Bustamante F.O."/>
            <person name="Brasileiro-Vidal A.C."/>
            <person name="Benko-Iseppon A.M."/>
        </authorList>
    </citation>
    <scope>NUCLEOTIDE SEQUENCE [LARGE SCALE GENOMIC DNA]</scope>
    <source>
        <tissue evidence="2">Leaves</tissue>
    </source>
</reference>
<evidence type="ECO:0000256" key="1">
    <source>
        <dbReference type="SAM" id="Coils"/>
    </source>
</evidence>
<keyword evidence="3" id="KW-1185">Reference proteome</keyword>
<gene>
    <name evidence="2" type="ORF">PIB30_078636</name>
</gene>
<dbReference type="SUPFAM" id="SSF55658">
    <property type="entry name" value="L9 N-domain-like"/>
    <property type="match status" value="1"/>
</dbReference>
<comment type="caution">
    <text evidence="2">The sequence shown here is derived from an EMBL/GenBank/DDBJ whole genome shotgun (WGS) entry which is preliminary data.</text>
</comment>
<dbReference type="InterPro" id="IPR009027">
    <property type="entry name" value="Ribosomal_bL9/RNase_H1_N"/>
</dbReference>
<dbReference type="Proteomes" id="UP001341840">
    <property type="component" value="Unassembled WGS sequence"/>
</dbReference>
<sequence length="237" mass="27610">MADEMIKMALKTEEDELQKLQDEKTELESRIKDKEQKIRMIKTALGLLKGDILEKIAPPEEDMKKIKEYTEQSRQQKYYYVLFDGPMKGIYDEWAKIQIHTIGNSYGHQKYQTLDEAKRALAEAEKAKTMAQHLKEITTGPTNRIPLRRTEKEIQKIPQLNHLTISKIKTLEQIHQTTTIAKPQYQDLWQSITHYTEKDMIHSYYPSKQHLFGPKVVILPEATGITTALFFFAGLTE</sequence>
<evidence type="ECO:0000313" key="2">
    <source>
        <dbReference type="EMBL" id="MED6187673.1"/>
    </source>
</evidence>
<feature type="non-terminal residue" evidence="2">
    <location>
        <position position="237"/>
    </location>
</feature>
<protein>
    <submittedName>
        <fullName evidence="2">Uncharacterized protein</fullName>
    </submittedName>
</protein>
<feature type="coiled-coil region" evidence="1">
    <location>
        <begin position="3"/>
        <end position="44"/>
    </location>
</feature>
<evidence type="ECO:0000313" key="3">
    <source>
        <dbReference type="Proteomes" id="UP001341840"/>
    </source>
</evidence>